<evidence type="ECO:0000313" key="2">
    <source>
        <dbReference type="WBParaSite" id="PS1159_v2.g21212.t1"/>
    </source>
</evidence>
<dbReference type="Proteomes" id="UP000887580">
    <property type="component" value="Unplaced"/>
</dbReference>
<dbReference type="WBParaSite" id="PS1159_v2.g21212.t1">
    <property type="protein sequence ID" value="PS1159_v2.g21212.t1"/>
    <property type="gene ID" value="PS1159_v2.g21212"/>
</dbReference>
<name>A0AC35FVC3_9BILA</name>
<accession>A0AC35FVC3</accession>
<organism evidence="1 2">
    <name type="scientific">Panagrolaimus sp. PS1159</name>
    <dbReference type="NCBI Taxonomy" id="55785"/>
    <lineage>
        <taxon>Eukaryota</taxon>
        <taxon>Metazoa</taxon>
        <taxon>Ecdysozoa</taxon>
        <taxon>Nematoda</taxon>
        <taxon>Chromadorea</taxon>
        <taxon>Rhabditida</taxon>
        <taxon>Tylenchina</taxon>
        <taxon>Panagrolaimomorpha</taxon>
        <taxon>Panagrolaimoidea</taxon>
        <taxon>Panagrolaimidae</taxon>
        <taxon>Panagrolaimus</taxon>
    </lineage>
</organism>
<sequence length="289" mass="34566">MSSTKSLSSEFYFKLIKWKHFPALYNYICKNFLCNKETNISAILEESISFPHSFLEEVWSCYRAFQDYPNSSAAFEKYKRSKELYQRIIEVESDPKEWFNCLLEVEDDEFVIQNVENRIVELDKELWHVYINYLHGKDINAAYEVYTRYVNRFLDDTSLDYLFLNFVPKSTRSKNEYIKSRCNTLKPWERTYSRPTQSRKRKHDESNVSALRFSSKNQAKQFFSLPFHTINAIIFNANPTILEKLNRSCKYFCEKRYFQILRTLIIDRNIKKGQKCASNNALLNNGIKY</sequence>
<evidence type="ECO:0000313" key="1">
    <source>
        <dbReference type="Proteomes" id="UP000887580"/>
    </source>
</evidence>
<protein>
    <submittedName>
        <fullName evidence="2">Uncharacterized protein</fullName>
    </submittedName>
</protein>
<reference evidence="2" key="1">
    <citation type="submission" date="2022-11" db="UniProtKB">
        <authorList>
            <consortium name="WormBaseParasite"/>
        </authorList>
    </citation>
    <scope>IDENTIFICATION</scope>
</reference>
<proteinExistence type="predicted"/>